<dbReference type="Proteomes" id="UP000297195">
    <property type="component" value="Segment"/>
</dbReference>
<keyword evidence="2" id="KW-1185">Reference proteome</keyword>
<reference evidence="1 2" key="1">
    <citation type="submission" date="2019-03" db="EMBL/GenBank/DDBJ databases">
        <authorList>
            <person name="Kim S.G."/>
            <person name="Park S.C."/>
        </authorList>
    </citation>
    <scope>NUCLEOTIDE SEQUENCE [LARGE SCALE GENOMIC DNA]</scope>
</reference>
<gene>
    <name evidence="1" type="ORF">pETSU_128</name>
</gene>
<dbReference type="EMBL" id="MK689364">
    <property type="protein sequence ID" value="QBZ70709.1"/>
    <property type="molecule type" value="Genomic_DNA"/>
</dbReference>
<accession>A0A4D6DYG3</accession>
<name>A0A4D6DYG3_9CAUD</name>
<sequence length="252" mass="29366">MIVGKKNFITVTDIRLFNDNNAPGVEKYFKVQYLVGTNPGPKVAQSVDTDMFGFMKEIIAAEFTEDAKEENQVKRMSYDEFAKSKYWISFNGVAEPLQTVAVKDLRRVVDTIKKYSEQWQTIQNVSEAFRQMYLAADQDEEQNQLSRLVERMFDKSVKWEPSNQGQSNYSGICWGAEVNFRAYTAIGNWFLEGYIEDVIVRVYKDHANLGIFTTFDKANWPEHYDDTFHVEDKAGFLKFLKDKCQWRMQIKG</sequence>
<proteinExistence type="predicted"/>
<organism evidence="1 2">
    <name type="scientific">Edwardsiella phage pEt-SU</name>
    <dbReference type="NCBI Taxonomy" id="2562142"/>
    <lineage>
        <taxon>Viruses</taxon>
        <taxon>Duplodnaviria</taxon>
        <taxon>Heunggongvirae</taxon>
        <taxon>Uroviricota</taxon>
        <taxon>Caudoviricetes</taxon>
        <taxon>Chimalliviridae</taxon>
        <taxon>Petsuvirus</taxon>
        <taxon>Petsuvirus pEtSU</taxon>
    </lineage>
</organism>
<evidence type="ECO:0000313" key="1">
    <source>
        <dbReference type="EMBL" id="QBZ70709.1"/>
    </source>
</evidence>
<protein>
    <submittedName>
        <fullName evidence="1">Uncharacterized protein</fullName>
    </submittedName>
</protein>
<evidence type="ECO:0000313" key="2">
    <source>
        <dbReference type="Proteomes" id="UP000297195"/>
    </source>
</evidence>